<dbReference type="PANTHER" id="PTHR48423:SF1">
    <property type="entry name" value="INTERLEUKIN-27 RECEPTOR SUBUNIT ALPHA"/>
    <property type="match status" value="1"/>
</dbReference>
<keyword evidence="6 12" id="KW-1133">Transmembrane helix</keyword>
<dbReference type="SMART" id="SM00060">
    <property type="entry name" value="FN3"/>
    <property type="match status" value="4"/>
</dbReference>
<dbReference type="InterPro" id="IPR036116">
    <property type="entry name" value="FN3_sf"/>
</dbReference>
<dbReference type="PROSITE" id="PS01353">
    <property type="entry name" value="HEMATOPO_REC_L_F2"/>
    <property type="match status" value="1"/>
</dbReference>
<dbReference type="InParanoid" id="A0A665TPG6"/>
<evidence type="ECO:0000256" key="10">
    <source>
        <dbReference type="ARBA" id="ARBA00023180"/>
    </source>
</evidence>
<dbReference type="SUPFAM" id="SSF49265">
    <property type="entry name" value="Fibronectin type III"/>
    <property type="match status" value="4"/>
</dbReference>
<evidence type="ECO:0000256" key="12">
    <source>
        <dbReference type="SAM" id="Phobius"/>
    </source>
</evidence>
<keyword evidence="4 13" id="KW-0732">Signal</keyword>
<organism evidence="15 16">
    <name type="scientific">Echeneis naucrates</name>
    <name type="common">Live sharksucker</name>
    <dbReference type="NCBI Taxonomy" id="173247"/>
    <lineage>
        <taxon>Eukaryota</taxon>
        <taxon>Metazoa</taxon>
        <taxon>Chordata</taxon>
        <taxon>Craniata</taxon>
        <taxon>Vertebrata</taxon>
        <taxon>Euteleostomi</taxon>
        <taxon>Actinopterygii</taxon>
        <taxon>Neopterygii</taxon>
        <taxon>Teleostei</taxon>
        <taxon>Neoteleostei</taxon>
        <taxon>Acanthomorphata</taxon>
        <taxon>Carangaria</taxon>
        <taxon>Carangiformes</taxon>
        <taxon>Echeneidae</taxon>
        <taxon>Echeneis</taxon>
    </lineage>
</organism>
<dbReference type="Pfam" id="PF21177">
    <property type="entry name" value="LIF-R_Ig-like"/>
    <property type="match status" value="1"/>
</dbReference>
<feature type="domain" description="Fibronectin type-III" evidence="14">
    <location>
        <begin position="593"/>
        <end position="691"/>
    </location>
</feature>
<dbReference type="Pfam" id="PF25552">
    <property type="entry name" value="LIFR_D4"/>
    <property type="match status" value="1"/>
</dbReference>
<name>A0A665TPG6_ECHNA</name>
<dbReference type="InterPro" id="IPR048497">
    <property type="entry name" value="LIF-R-like_Ig-like"/>
</dbReference>
<feature type="domain" description="Fibronectin type-III" evidence="14">
    <location>
        <begin position="402"/>
        <end position="498"/>
    </location>
</feature>
<dbReference type="InterPro" id="IPR040817">
    <property type="entry name" value="LIFR_D2"/>
</dbReference>
<dbReference type="Pfam" id="PF17971">
    <property type="entry name" value="LIFR_D2"/>
    <property type="match status" value="1"/>
</dbReference>
<feature type="compositionally biased region" description="Polar residues" evidence="11">
    <location>
        <begin position="863"/>
        <end position="878"/>
    </location>
</feature>
<evidence type="ECO:0000256" key="8">
    <source>
        <dbReference type="ARBA" id="ARBA00023157"/>
    </source>
</evidence>
<dbReference type="InterPro" id="IPR013783">
    <property type="entry name" value="Ig-like_fold"/>
</dbReference>
<keyword evidence="8" id="KW-1015">Disulfide bond</keyword>
<gene>
    <name evidence="15" type="primary">LOC115052465</name>
</gene>
<feature type="region of interest" description="Disordered" evidence="11">
    <location>
        <begin position="840"/>
        <end position="893"/>
    </location>
</feature>
<dbReference type="InterPro" id="IPR003961">
    <property type="entry name" value="FN3_dom"/>
</dbReference>
<dbReference type="InterPro" id="IPR052672">
    <property type="entry name" value="Type1_Cytokine_Rcpt_Type2"/>
</dbReference>
<dbReference type="GO" id="GO:0005886">
    <property type="term" value="C:plasma membrane"/>
    <property type="evidence" value="ECO:0007669"/>
    <property type="project" value="UniProtKB-ARBA"/>
</dbReference>
<feature type="signal peptide" evidence="13">
    <location>
        <begin position="1"/>
        <end position="18"/>
    </location>
</feature>
<dbReference type="Pfam" id="PF00041">
    <property type="entry name" value="fn3"/>
    <property type="match status" value="1"/>
</dbReference>
<keyword evidence="7 12" id="KW-0472">Membrane</keyword>
<proteinExistence type="inferred from homology"/>
<evidence type="ECO:0000256" key="13">
    <source>
        <dbReference type="SAM" id="SignalP"/>
    </source>
</evidence>
<evidence type="ECO:0000256" key="4">
    <source>
        <dbReference type="ARBA" id="ARBA00022729"/>
    </source>
</evidence>
<evidence type="ECO:0000256" key="3">
    <source>
        <dbReference type="ARBA" id="ARBA00022692"/>
    </source>
</evidence>
<reference evidence="15" key="2">
    <citation type="submission" date="2025-08" db="UniProtKB">
        <authorList>
            <consortium name="Ensembl"/>
        </authorList>
    </citation>
    <scope>IDENTIFICATION</scope>
</reference>
<keyword evidence="5" id="KW-0677">Repeat</keyword>
<evidence type="ECO:0000313" key="15">
    <source>
        <dbReference type="Ensembl" id="ENSENLP00000008597.1"/>
    </source>
</evidence>
<dbReference type="Ensembl" id="ENSENLT00000009010.1">
    <property type="protein sequence ID" value="ENSENLP00000008597.1"/>
    <property type="gene ID" value="ENSENLG00000004206.1"/>
</dbReference>
<evidence type="ECO:0000256" key="1">
    <source>
        <dbReference type="ARBA" id="ARBA00004479"/>
    </source>
</evidence>
<dbReference type="Gene3D" id="2.60.40.10">
    <property type="entry name" value="Immunoglobulins"/>
    <property type="match status" value="7"/>
</dbReference>
<evidence type="ECO:0000256" key="6">
    <source>
        <dbReference type="ARBA" id="ARBA00022989"/>
    </source>
</evidence>
<dbReference type="OMA" id="GKMMQYN"/>
<reference evidence="15" key="3">
    <citation type="submission" date="2025-09" db="UniProtKB">
        <authorList>
            <consortium name="Ensembl"/>
        </authorList>
    </citation>
    <scope>IDENTIFICATION</scope>
</reference>
<comment type="subcellular location">
    <subcellularLocation>
        <location evidence="1">Membrane</location>
        <topology evidence="1">Single-pass type I membrane protein</topology>
    </subcellularLocation>
</comment>
<feature type="chain" id="PRO_5025516007" evidence="13">
    <location>
        <begin position="19"/>
        <end position="910"/>
    </location>
</feature>
<sequence>MIAWSLLTLLFCIQDGNGQNISVSQCGPQNMTLNSSDQTILVTWEDDPSCFAVHDLLIYELVVLVADKQVHSDEVAVKPDRIGSTHFWNWTSHLPLQCSSHSVRLSSRYKTYTSPLEQKQTLPGVVNAMEPQVYPRDKVLEVGSRVTFCCVLPAGSTLDKLHMNGYNSSTINTAKISNWTHTLTVVLNEPSKQSCTDVICKSTKHENGACVFVGYPPGDKDLQCETRDLESVECHWKGGRNTGLQTAPTKYKLLGRQCTNESQRRCSQKLKVRAGERNWTLTAENPLGTVKLSDRADLTKRVHMFAPEGLKASAVNARNVSLVWTWTAKQYCNLNLTCQLNVSHSGKNTMSQLVGIGLNFTFLTDLMPNWRYNVAVQCKTTQHFWKWSDWSKSFHFQTKGDVPDALDVWMQKNHTETIITWKRPLANQSHGHIINYTVTWMKRTETEKPSRTTVAHTKHNLSLSLDTTEEYVVTVTARNINGSSLPATIITPQFIPDTTSVNTSWITGINNSFSLSWSASPKASCGYIVDWCPKFGPCIVEWIKVPLHQTNANIVSKRLRGGLRYTLSVYGCTQGAPVLLERREGYASEKRMQNDLFKLEWKQQDSNVEVSWDPVPLTERTAFIQGYILYWSDNNSNNSMVYNVTTGNPETTTLTIRNLKISSYMFTVKALTSVGECGTTSLHATLNSQTDHLVKMIIISLITISILFFIISVICYMHWSCIKQKVCPPIPKPLLTGGWISPTEHSCHSLYVEEFHHSEVDVINIPELRYKSRAPMNGYDSNENVLYVFTPTRRDYYNQLPKNCTPSPILPTTTVPSQSGLPTSPFRSVFPNPTYNLIMEPGYQQYNPEPQRQEGPWCERNSGGYQPQSHTESPTPNQSEEDAVSPMRDTFSSDLLCDSPYILLPQLPSK</sequence>
<evidence type="ECO:0000259" key="14">
    <source>
        <dbReference type="PROSITE" id="PS50853"/>
    </source>
</evidence>
<feature type="transmembrane region" description="Helical" evidence="12">
    <location>
        <begin position="696"/>
        <end position="716"/>
    </location>
</feature>
<dbReference type="Proteomes" id="UP000472264">
    <property type="component" value="Chromosome 12"/>
</dbReference>
<evidence type="ECO:0000313" key="16">
    <source>
        <dbReference type="Proteomes" id="UP000472264"/>
    </source>
</evidence>
<dbReference type="PANTHER" id="PTHR48423">
    <property type="entry name" value="INTERLEUKIN-27 RECEPTOR SUBUNIT ALPHA"/>
    <property type="match status" value="1"/>
</dbReference>
<comment type="similarity">
    <text evidence="2">Belongs to the type I cytokine receptor family. Type 2 subfamily.</text>
</comment>
<keyword evidence="10" id="KW-0325">Glycoprotein</keyword>
<evidence type="ECO:0000256" key="2">
    <source>
        <dbReference type="ARBA" id="ARBA00008921"/>
    </source>
</evidence>
<dbReference type="GeneID" id="115052465"/>
<evidence type="ECO:0000256" key="11">
    <source>
        <dbReference type="SAM" id="MobiDB-lite"/>
    </source>
</evidence>
<protein>
    <submittedName>
        <fullName evidence="15">Leukemia inhibitory factor receptor-like</fullName>
    </submittedName>
</protein>
<dbReference type="OrthoDB" id="6382334at2759"/>
<dbReference type="InterPro" id="IPR003529">
    <property type="entry name" value="Hematopoietin_rcpt_Gp130_CS"/>
</dbReference>
<keyword evidence="9" id="KW-0675">Receptor</keyword>
<dbReference type="GO" id="GO:0004896">
    <property type="term" value="F:cytokine receptor activity"/>
    <property type="evidence" value="ECO:0007669"/>
    <property type="project" value="InterPro"/>
</dbReference>
<evidence type="ECO:0000256" key="7">
    <source>
        <dbReference type="ARBA" id="ARBA00023136"/>
    </source>
</evidence>
<dbReference type="RefSeq" id="XP_029372442.1">
    <property type="nucleotide sequence ID" value="XM_029516582.1"/>
</dbReference>
<accession>A0A665TPG6</accession>
<keyword evidence="3 12" id="KW-0812">Transmembrane</keyword>
<dbReference type="PROSITE" id="PS50853">
    <property type="entry name" value="FN3"/>
    <property type="match status" value="3"/>
</dbReference>
<evidence type="ECO:0000256" key="5">
    <source>
        <dbReference type="ARBA" id="ARBA00022737"/>
    </source>
</evidence>
<feature type="domain" description="Fibronectin type-III" evidence="14">
    <location>
        <begin position="306"/>
        <end position="401"/>
    </location>
</feature>
<reference evidence="15" key="1">
    <citation type="submission" date="2021-04" db="EMBL/GenBank/DDBJ databases">
        <authorList>
            <consortium name="Wellcome Sanger Institute Data Sharing"/>
        </authorList>
    </citation>
    <scope>NUCLEOTIDE SEQUENCE [LARGE SCALE GENOMIC DNA]</scope>
</reference>
<keyword evidence="16" id="KW-1185">Reference proteome</keyword>
<dbReference type="AlphaFoldDB" id="A0A665TPG6"/>
<dbReference type="CDD" id="cd00063">
    <property type="entry name" value="FN3"/>
    <property type="match status" value="3"/>
</dbReference>
<evidence type="ECO:0000256" key="9">
    <source>
        <dbReference type="ARBA" id="ARBA00023170"/>
    </source>
</evidence>